<proteinExistence type="inferred from homology"/>
<dbReference type="SUPFAM" id="SSF52833">
    <property type="entry name" value="Thioredoxin-like"/>
    <property type="match status" value="1"/>
</dbReference>
<dbReference type="Proteomes" id="UP000038830">
    <property type="component" value="Unassembled WGS sequence"/>
</dbReference>
<name>A0A0H5C8T0_CYBJN</name>
<dbReference type="SUPFAM" id="SSF47616">
    <property type="entry name" value="GST C-terminal domain-like"/>
    <property type="match status" value="1"/>
</dbReference>
<organism evidence="3 4">
    <name type="scientific">Cyberlindnera jadinii (strain ATCC 18201 / CBS 1600 / BCRC 20928 / JCM 3617 / NBRC 0987 / NRRL Y-1542)</name>
    <name type="common">Torula yeast</name>
    <name type="synonym">Candida utilis</name>
    <dbReference type="NCBI Taxonomy" id="983966"/>
    <lineage>
        <taxon>Eukaryota</taxon>
        <taxon>Fungi</taxon>
        <taxon>Dikarya</taxon>
        <taxon>Ascomycota</taxon>
        <taxon>Saccharomycotina</taxon>
        <taxon>Saccharomycetes</taxon>
        <taxon>Phaffomycetales</taxon>
        <taxon>Phaffomycetaceae</taxon>
        <taxon>Cyberlindnera</taxon>
    </lineage>
</organism>
<dbReference type="SFLD" id="SFLDS00019">
    <property type="entry name" value="Glutathione_Transferase_(cytos"/>
    <property type="match status" value="1"/>
</dbReference>
<dbReference type="PROSITE" id="PS50404">
    <property type="entry name" value="GST_NTER"/>
    <property type="match status" value="1"/>
</dbReference>
<dbReference type="InterPro" id="IPR036249">
    <property type="entry name" value="Thioredoxin-like_sf"/>
</dbReference>
<dbReference type="PANTHER" id="PTHR44051:SF8">
    <property type="entry name" value="GLUTATHIONE S-TRANSFERASE GSTA"/>
    <property type="match status" value="1"/>
</dbReference>
<comment type="similarity">
    <text evidence="1">Belongs to the GST superfamily.</text>
</comment>
<feature type="domain" description="GST N-terminal" evidence="2">
    <location>
        <begin position="7"/>
        <end position="94"/>
    </location>
</feature>
<dbReference type="Gene3D" id="1.20.1050.130">
    <property type="match status" value="1"/>
</dbReference>
<evidence type="ECO:0000313" key="3">
    <source>
        <dbReference type="EMBL" id="CEP24452.1"/>
    </source>
</evidence>
<reference evidence="4" key="1">
    <citation type="journal article" date="2015" name="J. Biotechnol.">
        <title>The structure of the Cyberlindnera jadinii genome and its relation to Candida utilis analyzed by the occurrence of single nucleotide polymorphisms.</title>
        <authorList>
            <person name="Rupp O."/>
            <person name="Brinkrolf K."/>
            <person name="Buerth C."/>
            <person name="Kunigo M."/>
            <person name="Schneider J."/>
            <person name="Jaenicke S."/>
            <person name="Goesmann A."/>
            <person name="Puehler A."/>
            <person name="Jaeger K.-E."/>
            <person name="Ernst J.F."/>
        </authorList>
    </citation>
    <scope>NUCLEOTIDE SEQUENCE [LARGE SCALE GENOMIC DNA]</scope>
    <source>
        <strain evidence="4">ATCC 18201 / CBS 1600 / BCRC 20928 / JCM 3617 / NBRC 0987 / NRRL Y-1542</strain>
    </source>
</reference>
<protein>
    <submittedName>
        <fullName evidence="3">IsoJ protein</fullName>
    </submittedName>
</protein>
<accession>A0A0H5C8T0</accession>
<dbReference type="CDD" id="cd03048">
    <property type="entry name" value="GST_N_Ure2p_like"/>
    <property type="match status" value="1"/>
</dbReference>
<dbReference type="Pfam" id="PF00043">
    <property type="entry name" value="GST_C"/>
    <property type="match status" value="1"/>
</dbReference>
<dbReference type="InterPro" id="IPR040079">
    <property type="entry name" value="Glutathione_S-Trfase"/>
</dbReference>
<dbReference type="EMBL" id="CDQK01000006">
    <property type="protein sequence ID" value="CEP24452.1"/>
    <property type="molecule type" value="Genomic_DNA"/>
</dbReference>
<dbReference type="AlphaFoldDB" id="A0A0H5C8T0"/>
<dbReference type="SFLD" id="SFLDG00358">
    <property type="entry name" value="Main_(cytGST)"/>
    <property type="match status" value="1"/>
</dbReference>
<sequence length="223" mass="25960">MTVIDSDNKLVLHSIGTPNGRRATVLLKHLNVPFQYDRIDITKQEQFSKSFRSLNPYSKIPVIEDHDPINNEAVVIFESCAILLFIAEKYDTQKKIHYTIEDGPVYWDQMKWLFFTASDLSPSQGQLSFYRNFAPVQDDFAIQRSLQETEKVYDALELRLNENKGWLVSQTLNIADVAAYAFVKRSSFVKLDVEHKWPQVWNYLEKLDKIQGFQEGYHYDALG</sequence>
<dbReference type="InterPro" id="IPR036282">
    <property type="entry name" value="Glutathione-S-Trfase_C_sf"/>
</dbReference>
<evidence type="ECO:0000256" key="1">
    <source>
        <dbReference type="ARBA" id="ARBA00007409"/>
    </source>
</evidence>
<dbReference type="InterPro" id="IPR004046">
    <property type="entry name" value="GST_C"/>
</dbReference>
<evidence type="ECO:0000259" key="2">
    <source>
        <dbReference type="PROSITE" id="PS50404"/>
    </source>
</evidence>
<evidence type="ECO:0000313" key="4">
    <source>
        <dbReference type="Proteomes" id="UP000038830"/>
    </source>
</evidence>
<dbReference type="InterPro" id="IPR004045">
    <property type="entry name" value="Glutathione_S-Trfase_N"/>
</dbReference>
<gene>
    <name evidence="3" type="primary">isoJ</name>
    <name evidence="3" type="ORF">BN1211_5275</name>
</gene>
<dbReference type="Pfam" id="PF13409">
    <property type="entry name" value="GST_N_2"/>
    <property type="match status" value="1"/>
</dbReference>
<dbReference type="PANTHER" id="PTHR44051">
    <property type="entry name" value="GLUTATHIONE S-TRANSFERASE-RELATED"/>
    <property type="match status" value="1"/>
</dbReference>